<comment type="caution">
    <text evidence="5">The sequence shown here is derived from an EMBL/GenBank/DDBJ whole genome shotgun (WGS) entry which is preliminary data.</text>
</comment>
<dbReference type="PANTHER" id="PTHR10357">
    <property type="entry name" value="ALPHA-AMYLASE FAMILY MEMBER"/>
    <property type="match status" value="1"/>
</dbReference>
<dbReference type="Gene3D" id="3.20.20.80">
    <property type="entry name" value="Glycosidases"/>
    <property type="match status" value="1"/>
</dbReference>
<dbReference type="InterPro" id="IPR017853">
    <property type="entry name" value="GH"/>
</dbReference>
<dbReference type="EMBL" id="JAEDAK010000001">
    <property type="protein sequence ID" value="MBH9575316.1"/>
    <property type="molecule type" value="Genomic_DNA"/>
</dbReference>
<gene>
    <name evidence="5" type="ORF">I7X39_00220</name>
</gene>
<dbReference type="CDD" id="cd11338">
    <property type="entry name" value="AmyAc_CMD"/>
    <property type="match status" value="1"/>
</dbReference>
<dbReference type="Pfam" id="PF00128">
    <property type="entry name" value="Alpha-amylase"/>
    <property type="match status" value="1"/>
</dbReference>
<evidence type="ECO:0000313" key="6">
    <source>
        <dbReference type="Proteomes" id="UP000613266"/>
    </source>
</evidence>
<feature type="domain" description="Glycosyl hydrolase family 13 catalytic" evidence="4">
    <location>
        <begin position="300"/>
        <end position="709"/>
    </location>
</feature>
<name>A0A931IX34_9BURK</name>
<feature type="chain" id="PRO_5036837480" evidence="3">
    <location>
        <begin position="20"/>
        <end position="799"/>
    </location>
</feature>
<keyword evidence="2" id="KW-0326">Glycosidase</keyword>
<keyword evidence="3" id="KW-0732">Signal</keyword>
<keyword evidence="6" id="KW-1185">Reference proteome</keyword>
<dbReference type="Proteomes" id="UP000613266">
    <property type="component" value="Unassembled WGS sequence"/>
</dbReference>
<evidence type="ECO:0000256" key="3">
    <source>
        <dbReference type="SAM" id="SignalP"/>
    </source>
</evidence>
<evidence type="ECO:0000256" key="2">
    <source>
        <dbReference type="ARBA" id="ARBA00023295"/>
    </source>
</evidence>
<feature type="signal peptide" evidence="3">
    <location>
        <begin position="1"/>
        <end position="19"/>
    </location>
</feature>
<dbReference type="SUPFAM" id="SSF51445">
    <property type="entry name" value="(Trans)glycosidases"/>
    <property type="match status" value="1"/>
</dbReference>
<dbReference type="Gene3D" id="2.60.40.1180">
    <property type="entry name" value="Golgi alpha-mannosidase II"/>
    <property type="match status" value="1"/>
</dbReference>
<dbReference type="SMART" id="SM00642">
    <property type="entry name" value="Aamy"/>
    <property type="match status" value="1"/>
</dbReference>
<protein>
    <submittedName>
        <fullName evidence="5">DUF3459 domain-containing protein</fullName>
    </submittedName>
</protein>
<evidence type="ECO:0000256" key="1">
    <source>
        <dbReference type="ARBA" id="ARBA00022801"/>
    </source>
</evidence>
<evidence type="ECO:0000313" key="5">
    <source>
        <dbReference type="EMBL" id="MBH9575316.1"/>
    </source>
</evidence>
<dbReference type="GO" id="GO:0016798">
    <property type="term" value="F:hydrolase activity, acting on glycosyl bonds"/>
    <property type="evidence" value="ECO:0007669"/>
    <property type="project" value="UniProtKB-KW"/>
</dbReference>
<proteinExistence type="predicted"/>
<evidence type="ECO:0000259" key="4">
    <source>
        <dbReference type="SMART" id="SM00642"/>
    </source>
</evidence>
<dbReference type="SUPFAM" id="SSF51011">
    <property type="entry name" value="Glycosyl hydrolase domain"/>
    <property type="match status" value="1"/>
</dbReference>
<dbReference type="AlphaFoldDB" id="A0A931IX34"/>
<accession>A0A931IX34</accession>
<dbReference type="RefSeq" id="WP_198108941.1">
    <property type="nucleotide sequence ID" value="NZ_JAEDAK010000001.1"/>
</dbReference>
<dbReference type="PANTHER" id="PTHR10357:SF210">
    <property type="entry name" value="MALTODEXTRIN GLUCOSIDASE"/>
    <property type="match status" value="1"/>
</dbReference>
<keyword evidence="1" id="KW-0378">Hydrolase</keyword>
<reference evidence="5" key="1">
    <citation type="submission" date="2020-12" db="EMBL/GenBank/DDBJ databases">
        <title>The genome sequence of Inhella sp. 1Y17.</title>
        <authorList>
            <person name="Liu Y."/>
        </authorList>
    </citation>
    <scope>NUCLEOTIDE SEQUENCE</scope>
    <source>
        <strain evidence="5">1Y17</strain>
    </source>
</reference>
<dbReference type="InterPro" id="IPR013780">
    <property type="entry name" value="Glyco_hydro_b"/>
</dbReference>
<dbReference type="Gene3D" id="3.90.400.10">
    <property type="entry name" value="Oligo-1,6-glucosidase, Domain 2"/>
    <property type="match status" value="1"/>
</dbReference>
<sequence>MRVLFILLLSSLLGMNAHADCRPAPKPAPELFLRGSMNNWAALEDYQFRWHCDAWVLNLQLNNRHEFKIADADWSPASIVAANAQGAPATVAQGGHANLVRQFEGEHTLSLRFDAEGRPQLQLGPKTAPDVVLAPITDPVALSLRFDSRQLAHKSPFGAQPLGSTLRFAVTAEVPGLRAVHLVVERRHLEGNQERLHYEPLARVALQPKPHGEGSRFEGEYRFADIGVYGYWFEVETSQGRYALQNNKDSVYWTRERGSMGPGVVERLPENLAKVRRYRQTIHLKDLRVPDWAADVVYYYVFPERFRNGNKANDPQPGRQRYQTHDIERHARWLERPHRPGEAGDAVHNNDFFGGDLAGVIEKLDDIRALGANTIYMTPVFQAASNHKYDTGDYHRIDPGFGTNADFERLAREAKKRGLRVILDTSLNHVGSDSPYFDRFGNFGGKTGAFAGGKPNPQSPYYDWFLFDTSKTDPNDQYQGWVGVKDLPELNKASEAWRRFAYRDADSVTRRWLKAGSSGWRMDVAPWVPDDFWREWSATVKQTKPDALTVAETWFDASKYFLGDQFDSTMNYIFRNAVLDYAAGGKARQIIPSLELTREAYPAPMLHANMNLLSTHDQARALHHFGIHGNPHTDAAEDPVKLAEAKQRLKLALLFQVGFPGAPTVYYGDEVGAGGGDDPYNRAPYPWADEGGQPDLTLRAEFQRLLALRHQHAVLRRGTLEAPLLLTDEVLVLRRTLGSTQALVAMNNAREPREITLQLPAGSPWQDLLDPSLKPRSAPDGTLTLTLPPLFGRLLLSIP</sequence>
<dbReference type="InterPro" id="IPR045857">
    <property type="entry name" value="O16G_dom_2"/>
</dbReference>
<dbReference type="InterPro" id="IPR006047">
    <property type="entry name" value="GH13_cat_dom"/>
</dbReference>
<dbReference type="GO" id="GO:0005975">
    <property type="term" value="P:carbohydrate metabolic process"/>
    <property type="evidence" value="ECO:0007669"/>
    <property type="project" value="InterPro"/>
</dbReference>
<organism evidence="5 6">
    <name type="scientific">Inhella proteolytica</name>
    <dbReference type="NCBI Taxonomy" id="2795029"/>
    <lineage>
        <taxon>Bacteria</taxon>
        <taxon>Pseudomonadati</taxon>
        <taxon>Pseudomonadota</taxon>
        <taxon>Betaproteobacteria</taxon>
        <taxon>Burkholderiales</taxon>
        <taxon>Sphaerotilaceae</taxon>
        <taxon>Inhella</taxon>
    </lineage>
</organism>